<evidence type="ECO:0000256" key="1">
    <source>
        <dbReference type="SAM" id="MobiDB-lite"/>
    </source>
</evidence>
<organism evidence="2 3">
    <name type="scientific">Prauserella isguenensis</name>
    <dbReference type="NCBI Taxonomy" id="1470180"/>
    <lineage>
        <taxon>Bacteria</taxon>
        <taxon>Bacillati</taxon>
        <taxon>Actinomycetota</taxon>
        <taxon>Actinomycetes</taxon>
        <taxon>Pseudonocardiales</taxon>
        <taxon>Pseudonocardiaceae</taxon>
        <taxon>Prauserella</taxon>
    </lineage>
</organism>
<dbReference type="RefSeq" id="WP_183647081.1">
    <property type="nucleotide sequence ID" value="NZ_JACHWU010000001.1"/>
</dbReference>
<keyword evidence="3" id="KW-1185">Reference proteome</keyword>
<dbReference type="AlphaFoldDB" id="A0A839RWQ7"/>
<reference evidence="2 3" key="1">
    <citation type="submission" date="2020-08" db="EMBL/GenBank/DDBJ databases">
        <title>Genomic Encyclopedia of Type Strains, Phase III (KMG-III): the genomes of soil and plant-associated and newly described type strains.</title>
        <authorList>
            <person name="Whitman W."/>
        </authorList>
    </citation>
    <scope>NUCLEOTIDE SEQUENCE [LARGE SCALE GENOMIC DNA]</scope>
    <source>
        <strain evidence="2 3">CECT 8577</strain>
    </source>
</reference>
<proteinExistence type="predicted"/>
<dbReference type="Proteomes" id="UP000550714">
    <property type="component" value="Unassembled WGS sequence"/>
</dbReference>
<feature type="region of interest" description="Disordered" evidence="1">
    <location>
        <begin position="207"/>
        <end position="229"/>
    </location>
</feature>
<protein>
    <submittedName>
        <fullName evidence="2">Uncharacterized protein</fullName>
    </submittedName>
</protein>
<sequence>MTAVLDTLERMLDAGTTADVARLARLAVDRITGSSTIDEACPDQAPLDRAIALYARACAAHPPDPGELADWFLAMSFGEPARRVSLHDFAEALGRHGLARIRSTVDERLAASTVECPEPVVERLGQELAELTGEVGGLVAAWEKRLPNIEVSLKIVRVLRAVGRHSDALAHAARVRGSDPSRIGDLLAAGRDDDAWTLTRNLLGGHGSARNVDDDGDPGPDHGASQADPAGVVIDLYRRHIDSLIDGRDSRNPAANYARAAAALRRLRTLHRDAGIPNEFTDYLAGLVERHRRKTRLLDEIRAARIAVPKQTPKQTARPAAEPVRK</sequence>
<gene>
    <name evidence="2" type="ORF">FHS23_000489</name>
</gene>
<evidence type="ECO:0000313" key="2">
    <source>
        <dbReference type="EMBL" id="MBB3049494.1"/>
    </source>
</evidence>
<evidence type="ECO:0000313" key="3">
    <source>
        <dbReference type="Proteomes" id="UP000550714"/>
    </source>
</evidence>
<name>A0A839RWQ7_9PSEU</name>
<accession>A0A839RWQ7</accession>
<comment type="caution">
    <text evidence="2">The sequence shown here is derived from an EMBL/GenBank/DDBJ whole genome shotgun (WGS) entry which is preliminary data.</text>
</comment>
<dbReference type="EMBL" id="JACHWU010000001">
    <property type="protein sequence ID" value="MBB3049494.1"/>
    <property type="molecule type" value="Genomic_DNA"/>
</dbReference>